<proteinExistence type="predicted"/>
<dbReference type="Proteomes" id="UP000237839">
    <property type="component" value="Unassembled WGS sequence"/>
</dbReference>
<dbReference type="AlphaFoldDB" id="A0A2S9GW69"/>
<dbReference type="OrthoDB" id="7159274at2"/>
<organism evidence="1 2">
    <name type="scientific">Solimicrobium silvestre</name>
    <dbReference type="NCBI Taxonomy" id="2099400"/>
    <lineage>
        <taxon>Bacteria</taxon>
        <taxon>Pseudomonadati</taxon>
        <taxon>Pseudomonadota</taxon>
        <taxon>Betaproteobacteria</taxon>
        <taxon>Burkholderiales</taxon>
        <taxon>Oxalobacteraceae</taxon>
        <taxon>Solimicrobium</taxon>
    </lineage>
</organism>
<evidence type="ECO:0000313" key="2">
    <source>
        <dbReference type="Proteomes" id="UP000237839"/>
    </source>
</evidence>
<dbReference type="RefSeq" id="WP_105533061.1">
    <property type="nucleotide sequence ID" value="NZ_PUGF01000017.1"/>
</dbReference>
<protein>
    <submittedName>
        <fullName evidence="1">Sarcosine oxidase delta subunit</fullName>
    </submittedName>
</protein>
<dbReference type="InterPro" id="IPR006279">
    <property type="entry name" value="SoxD"/>
</dbReference>
<dbReference type="EMBL" id="PUGF01000017">
    <property type="protein sequence ID" value="PRC91969.1"/>
    <property type="molecule type" value="Genomic_DNA"/>
</dbReference>
<dbReference type="InterPro" id="IPR038561">
    <property type="entry name" value="SoxD_sf"/>
</dbReference>
<dbReference type="Pfam" id="PF04267">
    <property type="entry name" value="SoxD"/>
    <property type="match status" value="1"/>
</dbReference>
<dbReference type="Gene3D" id="3.30.2270.10">
    <property type="entry name" value="Folate-binding superfamily"/>
    <property type="match status" value="1"/>
</dbReference>
<reference evidence="1 2" key="1">
    <citation type="submission" date="2018-02" db="EMBL/GenBank/DDBJ databases">
        <title>Solimicrobium silvestre gen. nov., sp. nov., isolated from alpine forest soil.</title>
        <authorList>
            <person name="Margesin R."/>
            <person name="Albuquerque L."/>
            <person name="Zhang D.-C."/>
            <person name="Froufe H.J.C."/>
            <person name="Severino R."/>
            <person name="Roxo I."/>
            <person name="Egas C."/>
            <person name="Da Costa M.S."/>
        </authorList>
    </citation>
    <scope>NUCLEOTIDE SEQUENCE [LARGE SCALE GENOMIC DNA]</scope>
    <source>
        <strain evidence="1 2">S20-91</strain>
    </source>
</reference>
<gene>
    <name evidence="1" type="ORF">S2091_3311</name>
</gene>
<dbReference type="GO" id="GO:0008115">
    <property type="term" value="F:sarcosine oxidase activity"/>
    <property type="evidence" value="ECO:0007669"/>
    <property type="project" value="InterPro"/>
</dbReference>
<evidence type="ECO:0000313" key="1">
    <source>
        <dbReference type="EMBL" id="PRC91969.1"/>
    </source>
</evidence>
<accession>A0A2S9GW69</accession>
<name>A0A2S9GW69_9BURK</name>
<sequence length="97" mass="11346">MFMFHCPHCNDVREEEEFSYAGEAFIPRPAAPDTATDAEWGDYVFMRKNTKGWHWEQWLHSAGCRKVIAVKRHTFTHEIAGGWTLSEGKRIYLEEQA</sequence>
<keyword evidence="2" id="KW-1185">Reference proteome</keyword>
<comment type="caution">
    <text evidence="1">The sequence shown here is derived from an EMBL/GenBank/DDBJ whole genome shotgun (WGS) entry which is preliminary data.</text>
</comment>
<dbReference type="GO" id="GO:0046653">
    <property type="term" value="P:tetrahydrofolate metabolic process"/>
    <property type="evidence" value="ECO:0007669"/>
    <property type="project" value="InterPro"/>
</dbReference>